<dbReference type="Proteomes" id="UP000683557">
    <property type="component" value="Chromosome"/>
</dbReference>
<evidence type="ECO:0000313" key="3">
    <source>
        <dbReference type="Proteomes" id="UP000683557"/>
    </source>
</evidence>
<keyword evidence="3" id="KW-1185">Reference proteome</keyword>
<gene>
    <name evidence="2" type="ORF">KP004_04650</name>
</gene>
<evidence type="ECO:0000259" key="1">
    <source>
        <dbReference type="SMART" id="SM00966"/>
    </source>
</evidence>
<accession>A0ABX8J7R8</accession>
<name>A0ABX8J7R8_9BACT</name>
<reference evidence="2 3" key="1">
    <citation type="submission" date="2021-06" db="EMBL/GenBank/DDBJ databases">
        <title>Gemonas diversity in paddy soil.</title>
        <authorList>
            <person name="Liu G."/>
        </authorList>
    </citation>
    <scope>NUCLEOTIDE SEQUENCE [LARGE SCALE GENOMIC DNA]</scope>
    <source>
        <strain evidence="2 3">RG10</strain>
    </source>
</reference>
<evidence type="ECO:0000313" key="2">
    <source>
        <dbReference type="EMBL" id="QWV94480.1"/>
    </source>
</evidence>
<dbReference type="InterPro" id="IPR007159">
    <property type="entry name" value="SpoVT-AbrB_dom"/>
</dbReference>
<feature type="domain" description="SpoVT-AbrB" evidence="1">
    <location>
        <begin position="3"/>
        <end position="48"/>
    </location>
</feature>
<dbReference type="EMBL" id="CP076723">
    <property type="protein sequence ID" value="QWV94480.1"/>
    <property type="molecule type" value="Genomic_DNA"/>
</dbReference>
<sequence>MKSTVTSKFQTTIPKAIREKLGISVNDALEWGIEKGQVVVHPVNNEFLRYQGCVKTGPGDIGADIQSARDQRLEKYR</sequence>
<dbReference type="RefSeq" id="WP_216801220.1">
    <property type="nucleotide sequence ID" value="NZ_CP076723.1"/>
</dbReference>
<organism evidence="2 3">
    <name type="scientific">Geomonas oryzisoli</name>
    <dbReference type="NCBI Taxonomy" id="2847992"/>
    <lineage>
        <taxon>Bacteria</taxon>
        <taxon>Pseudomonadati</taxon>
        <taxon>Thermodesulfobacteriota</taxon>
        <taxon>Desulfuromonadia</taxon>
        <taxon>Geobacterales</taxon>
        <taxon>Geobacteraceae</taxon>
        <taxon>Geomonas</taxon>
    </lineage>
</organism>
<dbReference type="NCBIfam" id="TIGR01439">
    <property type="entry name" value="lp_hng_hel_AbrB"/>
    <property type="match status" value="1"/>
</dbReference>
<protein>
    <submittedName>
        <fullName evidence="2">Type II toxin-antitoxin system PrlF family antitoxin</fullName>
    </submittedName>
</protein>
<dbReference type="SMART" id="SM00966">
    <property type="entry name" value="SpoVT_AbrB"/>
    <property type="match status" value="1"/>
</dbReference>
<proteinExistence type="predicted"/>
<dbReference type="Pfam" id="PF04014">
    <property type="entry name" value="MazE_antitoxin"/>
    <property type="match status" value="1"/>
</dbReference>